<evidence type="ECO:0000256" key="1">
    <source>
        <dbReference type="ARBA" id="ARBA00022605"/>
    </source>
</evidence>
<dbReference type="InterPro" id="IPR000807">
    <property type="entry name" value="ImidazoleglycerolP_deHydtase"/>
</dbReference>
<dbReference type="PANTHER" id="PTHR23133">
    <property type="entry name" value="IMIDAZOLEGLYCEROL-PHOSPHATE DEHYDRATASE HIS7"/>
    <property type="match status" value="1"/>
</dbReference>
<keyword evidence="5" id="KW-1185">Reference proteome</keyword>
<dbReference type="Gene3D" id="3.30.230.40">
    <property type="entry name" value="Imidazole glycerol phosphate dehydratase, domain 1"/>
    <property type="match status" value="1"/>
</dbReference>
<dbReference type="InterPro" id="IPR038494">
    <property type="entry name" value="IGPD_sf"/>
</dbReference>
<keyword evidence="1" id="KW-0028">Amino-acid biosynthesis</keyword>
<dbReference type="Pfam" id="PF00475">
    <property type="entry name" value="IGPD"/>
    <property type="match status" value="1"/>
</dbReference>
<organism evidence="4 5">
    <name type="scientific">Tripterygium wilfordii</name>
    <name type="common">Thunder God vine</name>
    <dbReference type="NCBI Taxonomy" id="458696"/>
    <lineage>
        <taxon>Eukaryota</taxon>
        <taxon>Viridiplantae</taxon>
        <taxon>Streptophyta</taxon>
        <taxon>Embryophyta</taxon>
        <taxon>Tracheophyta</taxon>
        <taxon>Spermatophyta</taxon>
        <taxon>Magnoliopsida</taxon>
        <taxon>eudicotyledons</taxon>
        <taxon>Gunneridae</taxon>
        <taxon>Pentapetalae</taxon>
        <taxon>rosids</taxon>
        <taxon>fabids</taxon>
        <taxon>Celastrales</taxon>
        <taxon>Celastraceae</taxon>
        <taxon>Tripterygium</taxon>
    </lineage>
</organism>
<dbReference type="InParanoid" id="A0A7J7CKN7"/>
<sequence length="98" mass="10843">MTRETNVSVKINLDGSGVTDSRTGIPFLDHMLDALLKALGDRKGINRFGDFSAPLDEALIHVSLIYAVMKQQCGLPSLVAQLCQIDSYRLQSMTWTMI</sequence>
<protein>
    <recommendedName>
        <fullName evidence="6">Imidazoleglycerol-phosphate dehydratase</fullName>
    </recommendedName>
</protein>
<dbReference type="GO" id="GO:0000105">
    <property type="term" value="P:L-histidine biosynthetic process"/>
    <property type="evidence" value="ECO:0007669"/>
    <property type="project" value="UniProtKB-KW"/>
</dbReference>
<dbReference type="GO" id="GO:0004424">
    <property type="term" value="F:imidazoleglycerol-phosphate dehydratase activity"/>
    <property type="evidence" value="ECO:0007669"/>
    <property type="project" value="InterPro"/>
</dbReference>
<dbReference type="EMBL" id="JAAARO010000015">
    <property type="protein sequence ID" value="KAF5734608.1"/>
    <property type="molecule type" value="Genomic_DNA"/>
</dbReference>
<proteinExistence type="predicted"/>
<dbReference type="SUPFAM" id="SSF54211">
    <property type="entry name" value="Ribosomal protein S5 domain 2-like"/>
    <property type="match status" value="1"/>
</dbReference>
<evidence type="ECO:0008006" key="6">
    <source>
        <dbReference type="Google" id="ProtNLM"/>
    </source>
</evidence>
<accession>A0A7J7CKN7</accession>
<evidence type="ECO:0000313" key="4">
    <source>
        <dbReference type="EMBL" id="KAF5734608.1"/>
    </source>
</evidence>
<evidence type="ECO:0000313" key="5">
    <source>
        <dbReference type="Proteomes" id="UP000593562"/>
    </source>
</evidence>
<keyword evidence="3" id="KW-0456">Lyase</keyword>
<gene>
    <name evidence="4" type="ORF">HS088_TW15G00100</name>
</gene>
<dbReference type="InterPro" id="IPR020568">
    <property type="entry name" value="Ribosomal_Su5_D2-typ_SF"/>
</dbReference>
<dbReference type="AlphaFoldDB" id="A0A7J7CKN7"/>
<dbReference type="PANTHER" id="PTHR23133:SF2">
    <property type="entry name" value="IMIDAZOLEGLYCEROL-PHOSPHATE DEHYDRATASE"/>
    <property type="match status" value="1"/>
</dbReference>
<comment type="caution">
    <text evidence="4">The sequence shown here is derived from an EMBL/GenBank/DDBJ whole genome shotgun (WGS) entry which is preliminary data.</text>
</comment>
<evidence type="ECO:0000256" key="2">
    <source>
        <dbReference type="ARBA" id="ARBA00023102"/>
    </source>
</evidence>
<dbReference type="Proteomes" id="UP000593562">
    <property type="component" value="Unassembled WGS sequence"/>
</dbReference>
<name>A0A7J7CKN7_TRIWF</name>
<keyword evidence="2" id="KW-0368">Histidine biosynthesis</keyword>
<reference evidence="4 5" key="1">
    <citation type="journal article" date="2020" name="Nat. Commun.">
        <title>Genome of Tripterygium wilfordii and identification of cytochrome P450 involved in triptolide biosynthesis.</title>
        <authorList>
            <person name="Tu L."/>
            <person name="Su P."/>
            <person name="Zhang Z."/>
            <person name="Gao L."/>
            <person name="Wang J."/>
            <person name="Hu T."/>
            <person name="Zhou J."/>
            <person name="Zhang Y."/>
            <person name="Zhao Y."/>
            <person name="Liu Y."/>
            <person name="Song Y."/>
            <person name="Tong Y."/>
            <person name="Lu Y."/>
            <person name="Yang J."/>
            <person name="Xu C."/>
            <person name="Jia M."/>
            <person name="Peters R.J."/>
            <person name="Huang L."/>
            <person name="Gao W."/>
        </authorList>
    </citation>
    <scope>NUCLEOTIDE SEQUENCE [LARGE SCALE GENOMIC DNA]</scope>
    <source>
        <strain evidence="5">cv. XIE 37</strain>
        <tissue evidence="4">Leaf</tissue>
    </source>
</reference>
<evidence type="ECO:0000256" key="3">
    <source>
        <dbReference type="ARBA" id="ARBA00023239"/>
    </source>
</evidence>